<dbReference type="Gene3D" id="2.30.30.60">
    <property type="match status" value="1"/>
</dbReference>
<protein>
    <recommendedName>
        <fullName evidence="9">Mechanosensing system component YbdG</fullName>
    </recommendedName>
    <alternativeName>
        <fullName evidence="10">Mechanosensitive channel homolog YbdG</fullName>
    </alternativeName>
</protein>
<evidence type="ECO:0000256" key="2">
    <source>
        <dbReference type="ARBA" id="ARBA00008017"/>
    </source>
</evidence>
<dbReference type="Proteomes" id="UP000270261">
    <property type="component" value="Unassembled WGS sequence"/>
</dbReference>
<keyword evidence="7" id="KW-0346">Stress response</keyword>
<dbReference type="OrthoDB" id="9775207at2"/>
<organism evidence="15 16">
    <name type="scientific">Lautropia dentalis</name>
    <dbReference type="NCBI Taxonomy" id="2490857"/>
    <lineage>
        <taxon>Bacteria</taxon>
        <taxon>Pseudomonadati</taxon>
        <taxon>Pseudomonadota</taxon>
        <taxon>Betaproteobacteria</taxon>
        <taxon>Burkholderiales</taxon>
        <taxon>Burkholderiaceae</taxon>
        <taxon>Lautropia</taxon>
    </lineage>
</organism>
<evidence type="ECO:0000256" key="10">
    <source>
        <dbReference type="ARBA" id="ARBA00093659"/>
    </source>
</evidence>
<evidence type="ECO:0000256" key="6">
    <source>
        <dbReference type="ARBA" id="ARBA00022989"/>
    </source>
</evidence>
<accession>A0A426FRA6</accession>
<feature type="transmembrane region" description="Helical" evidence="12">
    <location>
        <begin position="141"/>
        <end position="158"/>
    </location>
</feature>
<dbReference type="Pfam" id="PF21082">
    <property type="entry name" value="MS_channel_3rd"/>
    <property type="match status" value="1"/>
</dbReference>
<keyword evidence="6 12" id="KW-1133">Transmembrane helix</keyword>
<dbReference type="InterPro" id="IPR023408">
    <property type="entry name" value="MscS_beta-dom_sf"/>
</dbReference>
<sequence length="445" mass="49851">MDILQTQLNELLGQYIWLEGLLGLAVLGLVTLLVKVLSGYVTRKVIAFIHRRFTDNTRHGLLMDTNLLARTAQMLPVLVFQSGIGLVPGLHPTLAMLAYKGATIVSIFRGVRVVDALLSAYLTTRQRQGKPGRSLKSSVQLLKILMYVLGLVWMIAALTDQQPLILLSGLGAASAVILLLFKDTLLSFIAGLQLTSSDTLRVGDWIEMPQVGADGDVIDIALHTVKVQNFDKTITMIPTWRLMAESFRNFRGMHDAGGRRIKRTLRLDMTTVRFMEASELKKLAEIELLEDYLNRKMDELTVRNEERRERLGPKRCEQLANQRRLTNIGTFRAYVLAYLRAHPGVHQNMSLMVRLMEPTPEGVPLELYCFTNTTTWAVYEGIQSDIFDHLIAIMPVFGLRLYQQPSGRDMRAGLGTVRYAGAGRREQGSDGVQSMEQAGGREQPV</sequence>
<evidence type="ECO:0000259" key="13">
    <source>
        <dbReference type="Pfam" id="PF00924"/>
    </source>
</evidence>
<evidence type="ECO:0000256" key="1">
    <source>
        <dbReference type="ARBA" id="ARBA00004429"/>
    </source>
</evidence>
<evidence type="ECO:0000256" key="7">
    <source>
        <dbReference type="ARBA" id="ARBA00023016"/>
    </source>
</evidence>
<feature type="transmembrane region" description="Helical" evidence="12">
    <location>
        <begin position="164"/>
        <end position="181"/>
    </location>
</feature>
<evidence type="ECO:0000256" key="12">
    <source>
        <dbReference type="SAM" id="Phobius"/>
    </source>
</evidence>
<reference evidence="15 16" key="1">
    <citation type="submission" date="2018-11" db="EMBL/GenBank/DDBJ databases">
        <title>Genome sequencing of Lautropia sp. KCOM 2505 (= ChDC F240).</title>
        <authorList>
            <person name="Kook J.-K."/>
            <person name="Park S.-N."/>
            <person name="Lim Y.K."/>
        </authorList>
    </citation>
    <scope>NUCLEOTIDE SEQUENCE [LARGE SCALE GENOMIC DNA]</scope>
    <source>
        <strain evidence="15 16">KCOM 2505</strain>
    </source>
</reference>
<evidence type="ECO:0000256" key="8">
    <source>
        <dbReference type="ARBA" id="ARBA00023136"/>
    </source>
</evidence>
<dbReference type="GO" id="GO:0005886">
    <property type="term" value="C:plasma membrane"/>
    <property type="evidence" value="ECO:0007669"/>
    <property type="project" value="UniProtKB-SubCell"/>
</dbReference>
<dbReference type="PANTHER" id="PTHR30414">
    <property type="entry name" value="MINICONDUCTANCE MECHANOSENSITIVE CHANNEL YBDG"/>
    <property type="match status" value="1"/>
</dbReference>
<keyword evidence="8 12" id="KW-0472">Membrane</keyword>
<feature type="region of interest" description="Disordered" evidence="11">
    <location>
        <begin position="423"/>
        <end position="445"/>
    </location>
</feature>
<dbReference type="EMBL" id="RRUE01000001">
    <property type="protein sequence ID" value="RRN45190.1"/>
    <property type="molecule type" value="Genomic_DNA"/>
</dbReference>
<feature type="transmembrane region" description="Helical" evidence="12">
    <location>
        <begin position="20"/>
        <end position="42"/>
    </location>
</feature>
<comment type="subcellular location">
    <subcellularLocation>
        <location evidence="1">Cell inner membrane</location>
        <topology evidence="1">Multi-pass membrane protein</topology>
    </subcellularLocation>
</comment>
<comment type="caution">
    <text evidence="15">The sequence shown here is derived from an EMBL/GenBank/DDBJ whole genome shotgun (WGS) entry which is preliminary data.</text>
</comment>
<dbReference type="RefSeq" id="WP_125094620.1">
    <property type="nucleotide sequence ID" value="NZ_RRUE01000001.1"/>
</dbReference>
<keyword evidence="5 12" id="KW-0812">Transmembrane</keyword>
<keyword evidence="3" id="KW-1003">Cell membrane</keyword>
<evidence type="ECO:0000256" key="5">
    <source>
        <dbReference type="ARBA" id="ARBA00022692"/>
    </source>
</evidence>
<feature type="domain" description="Mechanosensitive ion channel MscS" evidence="13">
    <location>
        <begin position="183"/>
        <end position="251"/>
    </location>
</feature>
<dbReference type="PANTHER" id="PTHR30414:SF0">
    <property type="entry name" value="MINICONDUCTANCE MECHANOSENSITIVE CHANNEL YBDG"/>
    <property type="match status" value="1"/>
</dbReference>
<evidence type="ECO:0000259" key="14">
    <source>
        <dbReference type="Pfam" id="PF21082"/>
    </source>
</evidence>
<feature type="domain" description="Mechanosensitive ion channel MscS C-terminal" evidence="14">
    <location>
        <begin position="336"/>
        <end position="392"/>
    </location>
</feature>
<evidence type="ECO:0000256" key="9">
    <source>
        <dbReference type="ARBA" id="ARBA00093630"/>
    </source>
</evidence>
<evidence type="ECO:0000256" key="11">
    <source>
        <dbReference type="SAM" id="MobiDB-lite"/>
    </source>
</evidence>
<dbReference type="SUPFAM" id="SSF50182">
    <property type="entry name" value="Sm-like ribonucleoproteins"/>
    <property type="match status" value="1"/>
</dbReference>
<evidence type="ECO:0000313" key="15">
    <source>
        <dbReference type="EMBL" id="RRN45190.1"/>
    </source>
</evidence>
<dbReference type="InterPro" id="IPR049278">
    <property type="entry name" value="MS_channel_C"/>
</dbReference>
<dbReference type="FunFam" id="2.30.30.60:FF:000002">
    <property type="entry name" value="Mechanosensitive ion channel family protein"/>
    <property type="match status" value="1"/>
</dbReference>
<dbReference type="AlphaFoldDB" id="A0A426FRA6"/>
<comment type="similarity">
    <text evidence="2">Belongs to the MscS (TC 1.A.23) family.</text>
</comment>
<dbReference type="GO" id="GO:0071470">
    <property type="term" value="P:cellular response to osmotic stress"/>
    <property type="evidence" value="ECO:0007669"/>
    <property type="project" value="InterPro"/>
</dbReference>
<evidence type="ECO:0000256" key="3">
    <source>
        <dbReference type="ARBA" id="ARBA00022475"/>
    </source>
</evidence>
<proteinExistence type="inferred from homology"/>
<dbReference type="InterPro" id="IPR006685">
    <property type="entry name" value="MscS_channel_2nd"/>
</dbReference>
<evidence type="ECO:0000313" key="16">
    <source>
        <dbReference type="Proteomes" id="UP000270261"/>
    </source>
</evidence>
<feature type="transmembrane region" description="Helical" evidence="12">
    <location>
        <begin position="67"/>
        <end position="91"/>
    </location>
</feature>
<dbReference type="InterPro" id="IPR030192">
    <property type="entry name" value="YbdG"/>
</dbReference>
<gene>
    <name evidence="15" type="ORF">EHV23_02815</name>
</gene>
<evidence type="ECO:0000256" key="4">
    <source>
        <dbReference type="ARBA" id="ARBA00022519"/>
    </source>
</evidence>
<dbReference type="Pfam" id="PF00924">
    <property type="entry name" value="MS_channel_2nd"/>
    <property type="match status" value="1"/>
</dbReference>
<keyword evidence="4" id="KW-0997">Cell inner membrane</keyword>
<name>A0A426FRA6_9BURK</name>
<dbReference type="InterPro" id="IPR010920">
    <property type="entry name" value="LSM_dom_sf"/>
</dbReference>
<keyword evidence="16" id="KW-1185">Reference proteome</keyword>
<dbReference type="GO" id="GO:0008381">
    <property type="term" value="F:mechanosensitive monoatomic ion channel activity"/>
    <property type="evidence" value="ECO:0007669"/>
    <property type="project" value="InterPro"/>
</dbReference>